<reference evidence="8" key="1">
    <citation type="submission" date="2020-03" db="EMBL/GenBank/DDBJ databases">
        <title>Phycicoccus flavus sp. nov., a novel endophytic actinobacterium isolated from branch of Kandelia candel.</title>
        <authorList>
            <person name="Tuo L."/>
        </authorList>
    </citation>
    <scope>NUCLEOTIDE SEQUENCE</scope>
    <source>
        <strain evidence="8">CMS6Z-2</strain>
    </source>
</reference>
<dbReference type="EMBL" id="SAYU02000033">
    <property type="protein sequence ID" value="NHA68604.1"/>
    <property type="molecule type" value="Genomic_DNA"/>
</dbReference>
<keyword evidence="9" id="KW-1185">Reference proteome</keyword>
<evidence type="ECO:0000313" key="9">
    <source>
        <dbReference type="Proteomes" id="UP000287866"/>
    </source>
</evidence>
<dbReference type="InterPro" id="IPR036388">
    <property type="entry name" value="WH-like_DNA-bd_sf"/>
</dbReference>
<keyword evidence="3" id="KW-0238">DNA-binding</keyword>
<dbReference type="AlphaFoldDB" id="A0A8T6R3Y7"/>
<feature type="domain" description="HTH crp-type" evidence="5">
    <location>
        <begin position="8"/>
        <end position="35"/>
    </location>
</feature>
<dbReference type="GO" id="GO:0003677">
    <property type="term" value="F:DNA binding"/>
    <property type="evidence" value="ECO:0007669"/>
    <property type="project" value="UniProtKB-KW"/>
</dbReference>
<dbReference type="Pfam" id="PF04198">
    <property type="entry name" value="Sugar-bind"/>
    <property type="match status" value="1"/>
</dbReference>
<dbReference type="EMBL" id="SAYU02000035">
    <property type="protein sequence ID" value="NHA68697.1"/>
    <property type="molecule type" value="Genomic_DNA"/>
</dbReference>
<dbReference type="InterPro" id="IPR037171">
    <property type="entry name" value="NagB/RpiA_transferase-like"/>
</dbReference>
<dbReference type="GO" id="GO:0030246">
    <property type="term" value="F:carbohydrate binding"/>
    <property type="evidence" value="ECO:0007669"/>
    <property type="project" value="InterPro"/>
</dbReference>
<evidence type="ECO:0000256" key="3">
    <source>
        <dbReference type="ARBA" id="ARBA00023125"/>
    </source>
</evidence>
<gene>
    <name evidence="7" type="ORF">EPD83_011150</name>
    <name evidence="8" type="ORF">EPD83_011640</name>
</gene>
<feature type="domain" description="Sugar-binding" evidence="6">
    <location>
        <begin position="44"/>
        <end position="298"/>
    </location>
</feature>
<evidence type="ECO:0000256" key="2">
    <source>
        <dbReference type="ARBA" id="ARBA00023015"/>
    </source>
</evidence>
<dbReference type="Pfam" id="PF00325">
    <property type="entry name" value="Crp"/>
    <property type="match status" value="1"/>
</dbReference>
<protein>
    <submittedName>
        <fullName evidence="8">Sugar-binding protein</fullName>
    </submittedName>
</protein>
<evidence type="ECO:0000259" key="5">
    <source>
        <dbReference type="Pfam" id="PF00325"/>
    </source>
</evidence>
<dbReference type="SUPFAM" id="SSF100950">
    <property type="entry name" value="NagB/RpiA/CoA transferase-like"/>
    <property type="match status" value="1"/>
</dbReference>
<dbReference type="InterPro" id="IPR012318">
    <property type="entry name" value="HTH_CRP"/>
</dbReference>
<dbReference type="GO" id="GO:0006355">
    <property type="term" value="P:regulation of DNA-templated transcription"/>
    <property type="evidence" value="ECO:0007669"/>
    <property type="project" value="InterPro"/>
</dbReference>
<dbReference type="InterPro" id="IPR007324">
    <property type="entry name" value="Sugar-bd_dom_put"/>
</dbReference>
<keyword evidence="4" id="KW-0804">Transcription</keyword>
<dbReference type="PANTHER" id="PTHR34294">
    <property type="entry name" value="TRANSCRIPTIONAL REGULATOR-RELATED"/>
    <property type="match status" value="1"/>
</dbReference>
<organism evidence="8 9">
    <name type="scientific">Phycicoccus flavus</name>
    <dbReference type="NCBI Taxonomy" id="2502783"/>
    <lineage>
        <taxon>Bacteria</taxon>
        <taxon>Bacillati</taxon>
        <taxon>Actinomycetota</taxon>
        <taxon>Actinomycetes</taxon>
        <taxon>Micrococcales</taxon>
        <taxon>Intrasporangiaceae</taxon>
        <taxon>Phycicoccus</taxon>
    </lineage>
</organism>
<dbReference type="Gene3D" id="3.40.50.1360">
    <property type="match status" value="1"/>
</dbReference>
<evidence type="ECO:0000313" key="8">
    <source>
        <dbReference type="EMBL" id="NHA68697.1"/>
    </source>
</evidence>
<name>A0A8T6R3Y7_9MICO</name>
<dbReference type="PANTHER" id="PTHR34294:SF1">
    <property type="entry name" value="TRANSCRIPTIONAL REGULATOR LSRR"/>
    <property type="match status" value="1"/>
</dbReference>
<dbReference type="Proteomes" id="UP000287866">
    <property type="component" value="Unassembled WGS sequence"/>
</dbReference>
<keyword evidence="2" id="KW-0805">Transcription regulation</keyword>
<proteinExistence type="inferred from homology"/>
<comment type="caution">
    <text evidence="8">The sequence shown here is derived from an EMBL/GenBank/DDBJ whole genome shotgun (WGS) entry which is preliminary data.</text>
</comment>
<evidence type="ECO:0000313" key="7">
    <source>
        <dbReference type="EMBL" id="NHA68604.1"/>
    </source>
</evidence>
<evidence type="ECO:0000259" key="6">
    <source>
        <dbReference type="Pfam" id="PF04198"/>
    </source>
</evidence>
<evidence type="ECO:0000256" key="1">
    <source>
        <dbReference type="ARBA" id="ARBA00010466"/>
    </source>
</evidence>
<evidence type="ECO:0000256" key="4">
    <source>
        <dbReference type="ARBA" id="ARBA00023163"/>
    </source>
</evidence>
<comment type="similarity">
    <text evidence="1">Belongs to the SorC transcriptional regulatory family.</text>
</comment>
<dbReference type="Gene3D" id="1.10.10.10">
    <property type="entry name" value="Winged helix-like DNA-binding domain superfamily/Winged helix DNA-binding domain"/>
    <property type="match status" value="1"/>
</dbReference>
<dbReference type="InterPro" id="IPR051054">
    <property type="entry name" value="SorC_transcr_regulators"/>
</dbReference>
<dbReference type="RefSeq" id="WP_164896062.1">
    <property type="nucleotide sequence ID" value="NZ_SAYU02000033.1"/>
</dbReference>
<accession>A0A8T6R3Y7</accession>
<sequence>MYYLEDASQDDIARTVGYSRPTVSRMLTEARQSGMVHISISEPAAGSMDEERRLREVYGLEVALVAAVEPRTQPAEAVARLASLAVAERGNERSMIALSNGTSLRAFVHAMPRQRWSYSGVIQMVGSIGSGDPLLADSPELCRSLAARLGGTFRPLPVPLVLGSTEVARSMRQEEVVLTSLELAARSDIALLGVGAIDHRGHPGPILGPFMGSAQTNELRRVGAVAHLCGHFFDAKGRHLRTSLCERTMAMEPERLAGIGLVMAMAWGTDKVPAIAAILKAGLITGLATDQSTARLLLDYA</sequence>